<dbReference type="AlphaFoldDB" id="A0A0G0T2W0"/>
<keyword evidence="1" id="KW-0812">Transmembrane</keyword>
<feature type="transmembrane region" description="Helical" evidence="1">
    <location>
        <begin position="28"/>
        <end position="48"/>
    </location>
</feature>
<comment type="caution">
    <text evidence="2">The sequence shown here is derived from an EMBL/GenBank/DDBJ whole genome shotgun (WGS) entry which is preliminary data.</text>
</comment>
<keyword evidence="2" id="KW-0808">Transferase</keyword>
<proteinExistence type="predicted"/>
<dbReference type="EMBL" id="LBXN01000051">
    <property type="protein sequence ID" value="KKR32132.1"/>
    <property type="molecule type" value="Genomic_DNA"/>
</dbReference>
<keyword evidence="1" id="KW-0472">Membrane</keyword>
<protein>
    <submittedName>
        <fullName evidence="2">Glycosyl transferase family protein</fullName>
    </submittedName>
</protein>
<organism evidence="2 3">
    <name type="scientific">Candidatus Gottesmanbacteria bacterium GW2011_GWC2_39_8</name>
    <dbReference type="NCBI Taxonomy" id="1618450"/>
    <lineage>
        <taxon>Bacteria</taxon>
        <taxon>Candidatus Gottesmaniibacteriota</taxon>
    </lineage>
</organism>
<name>A0A0G0T2W0_9BACT</name>
<dbReference type="PATRIC" id="fig|1618450.3.peg.988"/>
<dbReference type="GO" id="GO:0016740">
    <property type="term" value="F:transferase activity"/>
    <property type="evidence" value="ECO:0007669"/>
    <property type="project" value="UniProtKB-KW"/>
</dbReference>
<keyword evidence="1" id="KW-1133">Transmembrane helix</keyword>
<dbReference type="Gene3D" id="3.40.50.2000">
    <property type="entry name" value="Glycogen Phosphorylase B"/>
    <property type="match status" value="1"/>
</dbReference>
<dbReference type="SUPFAM" id="SSF53756">
    <property type="entry name" value="UDP-Glycosyltransferase/glycogen phosphorylase"/>
    <property type="match status" value="1"/>
</dbReference>
<evidence type="ECO:0000256" key="1">
    <source>
        <dbReference type="SAM" id="Phobius"/>
    </source>
</evidence>
<accession>A0A0G0T2W0</accession>
<evidence type="ECO:0000313" key="3">
    <source>
        <dbReference type="Proteomes" id="UP000034539"/>
    </source>
</evidence>
<dbReference type="Proteomes" id="UP000034539">
    <property type="component" value="Unassembled WGS sequence"/>
</dbReference>
<reference evidence="2 3" key="1">
    <citation type="journal article" date="2015" name="Nature">
        <title>rRNA introns, odd ribosomes, and small enigmatic genomes across a large radiation of phyla.</title>
        <authorList>
            <person name="Brown C.T."/>
            <person name="Hug L.A."/>
            <person name="Thomas B.C."/>
            <person name="Sharon I."/>
            <person name="Castelle C.J."/>
            <person name="Singh A."/>
            <person name="Wilkins M.J."/>
            <person name="Williams K.H."/>
            <person name="Banfield J.F."/>
        </authorList>
    </citation>
    <scope>NUCLEOTIDE SEQUENCE [LARGE SCALE GENOMIC DNA]</scope>
</reference>
<sequence length="62" mass="7103">MEKKAVFLNSWDARRSKIMTKPKVRKIAILRANALGDFIFVLPAISALKKAFPESEITFHTR</sequence>
<gene>
    <name evidence="2" type="ORF">UT63_C0051G0014</name>
</gene>
<evidence type="ECO:0000313" key="2">
    <source>
        <dbReference type="EMBL" id="KKR32132.1"/>
    </source>
</evidence>